<comment type="caution">
    <text evidence="2">The sequence shown here is derived from an EMBL/GenBank/DDBJ whole genome shotgun (WGS) entry which is preliminary data.</text>
</comment>
<dbReference type="CDD" id="cd06583">
    <property type="entry name" value="PGRP"/>
    <property type="match status" value="1"/>
</dbReference>
<name>A0A926HTC0_9FIRM</name>
<dbReference type="InterPro" id="IPR002502">
    <property type="entry name" value="Amidase_domain"/>
</dbReference>
<accession>A0A926HTC0</accession>
<evidence type="ECO:0000313" key="2">
    <source>
        <dbReference type="EMBL" id="MBC8535714.1"/>
    </source>
</evidence>
<protein>
    <submittedName>
        <fullName evidence="2">N-acetylmuramoyl-L-alanine amidase</fullName>
    </submittedName>
</protein>
<dbReference type="GO" id="GO:0009253">
    <property type="term" value="P:peptidoglycan catabolic process"/>
    <property type="evidence" value="ECO:0007669"/>
    <property type="project" value="InterPro"/>
</dbReference>
<dbReference type="InterPro" id="IPR036505">
    <property type="entry name" value="Amidase/PGRP_sf"/>
</dbReference>
<proteinExistence type="predicted"/>
<dbReference type="GO" id="GO:0008745">
    <property type="term" value="F:N-acetylmuramoyl-L-alanine amidase activity"/>
    <property type="evidence" value="ECO:0007669"/>
    <property type="project" value="InterPro"/>
</dbReference>
<dbReference type="PANTHER" id="PTHR11022">
    <property type="entry name" value="PEPTIDOGLYCAN RECOGNITION PROTEIN"/>
    <property type="match status" value="1"/>
</dbReference>
<dbReference type="SUPFAM" id="SSF55846">
    <property type="entry name" value="N-acetylmuramoyl-L-alanine amidase-like"/>
    <property type="match status" value="1"/>
</dbReference>
<dbReference type="Pfam" id="PF01510">
    <property type="entry name" value="Amidase_2"/>
    <property type="match status" value="1"/>
</dbReference>
<feature type="domain" description="N-acetylmuramoyl-L-alanine amidase" evidence="1">
    <location>
        <begin position="22"/>
        <end position="137"/>
    </location>
</feature>
<dbReference type="InterPro" id="IPR015510">
    <property type="entry name" value="PGRP"/>
</dbReference>
<keyword evidence="3" id="KW-1185">Reference proteome</keyword>
<reference evidence="2" key="1">
    <citation type="submission" date="2020-08" db="EMBL/GenBank/DDBJ databases">
        <title>Genome public.</title>
        <authorList>
            <person name="Liu C."/>
            <person name="Sun Q."/>
        </authorList>
    </citation>
    <scope>NUCLEOTIDE SEQUENCE</scope>
    <source>
        <strain evidence="2">BX7</strain>
    </source>
</reference>
<dbReference type="Gene3D" id="3.40.80.10">
    <property type="entry name" value="Peptidoglycan recognition protein-like"/>
    <property type="match status" value="1"/>
</dbReference>
<dbReference type="EMBL" id="JACRSP010000001">
    <property type="protein sequence ID" value="MBC8535714.1"/>
    <property type="molecule type" value="Genomic_DNA"/>
</dbReference>
<dbReference type="Proteomes" id="UP000620366">
    <property type="component" value="Unassembled WGS sequence"/>
</dbReference>
<dbReference type="AlphaFoldDB" id="A0A926HTC0"/>
<organism evidence="2 3">
    <name type="scientific">Feifania hominis</name>
    <dbReference type="NCBI Taxonomy" id="2763660"/>
    <lineage>
        <taxon>Bacteria</taxon>
        <taxon>Bacillati</taxon>
        <taxon>Bacillota</taxon>
        <taxon>Clostridia</taxon>
        <taxon>Eubacteriales</taxon>
        <taxon>Feifaniaceae</taxon>
        <taxon>Feifania</taxon>
    </lineage>
</organism>
<evidence type="ECO:0000313" key="3">
    <source>
        <dbReference type="Proteomes" id="UP000620366"/>
    </source>
</evidence>
<sequence length="154" mass="17188">MNIVYPEIAFDGELVPLRLEMVDSIALHDSEQAEGDVYDVDQWFKRRGYSGIGYNYFIHSDGTVIEGRGLNTGDAVKYHDGHVLSVAFQGNFTHSLSMPAAQYRSGVRLIQYLMNHIPTITMVDGHSHWAGTDCPGRYFPLGEMIADSTTKTKS</sequence>
<dbReference type="PANTHER" id="PTHR11022:SF41">
    <property type="entry name" value="PEPTIDOGLYCAN-RECOGNITION PROTEIN LC-RELATED"/>
    <property type="match status" value="1"/>
</dbReference>
<dbReference type="RefSeq" id="WP_249299444.1">
    <property type="nucleotide sequence ID" value="NZ_JACRSP010000001.1"/>
</dbReference>
<gene>
    <name evidence="2" type="ORF">H8695_03285</name>
</gene>
<evidence type="ECO:0000259" key="1">
    <source>
        <dbReference type="Pfam" id="PF01510"/>
    </source>
</evidence>